<name>A0A6J5SLM1_9CAUD</name>
<dbReference type="EMBL" id="LR797069">
    <property type="protein sequence ID" value="CAB4184711.1"/>
    <property type="molecule type" value="Genomic_DNA"/>
</dbReference>
<proteinExistence type="predicted"/>
<sequence>MMRNGEAVHIDTTGIDGIIESNPKWGFSNLDLIGERRGKFLVQEWKREGEPLSDGQRILLQALAANPAFTVLIITGNTDGGTMTVGKVWEIVKGKPALIAIGLDAFREAIKVWYSKVERGEL</sequence>
<evidence type="ECO:0000313" key="1">
    <source>
        <dbReference type="EMBL" id="CAB4184711.1"/>
    </source>
</evidence>
<dbReference type="EMBL" id="LR797428">
    <property type="protein sequence ID" value="CAB4215640.1"/>
    <property type="molecule type" value="Genomic_DNA"/>
</dbReference>
<accession>A0A6J5SLM1</accession>
<evidence type="ECO:0000313" key="2">
    <source>
        <dbReference type="EMBL" id="CAB4215640.1"/>
    </source>
</evidence>
<organism evidence="2">
    <name type="scientific">uncultured Caudovirales phage</name>
    <dbReference type="NCBI Taxonomy" id="2100421"/>
    <lineage>
        <taxon>Viruses</taxon>
        <taxon>Duplodnaviria</taxon>
        <taxon>Heunggongvirae</taxon>
        <taxon>Uroviricota</taxon>
        <taxon>Caudoviricetes</taxon>
        <taxon>Peduoviridae</taxon>
        <taxon>Maltschvirus</taxon>
        <taxon>Maltschvirus maltsch</taxon>
    </lineage>
</organism>
<reference evidence="2" key="1">
    <citation type="submission" date="2020-05" db="EMBL/GenBank/DDBJ databases">
        <authorList>
            <person name="Chiriac C."/>
            <person name="Salcher M."/>
            <person name="Ghai R."/>
            <person name="Kavagutti S V."/>
        </authorList>
    </citation>
    <scope>NUCLEOTIDE SEQUENCE</scope>
</reference>
<gene>
    <name evidence="1" type="ORF">UFOVP1126_40</name>
    <name evidence="2" type="ORF">UFOVP1485_40</name>
    <name evidence="3" type="ORF">UFOVP1573_19</name>
</gene>
<dbReference type="EMBL" id="LR798419">
    <property type="protein sequence ID" value="CAB5230484.1"/>
    <property type="molecule type" value="Genomic_DNA"/>
</dbReference>
<evidence type="ECO:0000313" key="3">
    <source>
        <dbReference type="EMBL" id="CAB5230484.1"/>
    </source>
</evidence>
<protein>
    <submittedName>
        <fullName evidence="2">Uncharacterized protein</fullName>
    </submittedName>
</protein>